<gene>
    <name evidence="2" type="ORF">SVIM_LOCUS170515</name>
</gene>
<protein>
    <submittedName>
        <fullName evidence="2">Uncharacterized protein</fullName>
    </submittedName>
</protein>
<sequence length="298" mass="32941">MGGLAANPPTWGWAASPPVGVAYLSSDWALAQSIMGLGWASTHYIESGPFILVGLSAQRFFSGQAGMEYLLTPLGRVGRGGSSGRGGVRNGGLWWLKITSEGDGSACCDGNSWWLKLVAGVAEPRGRERERESSGFRERRQSNDRERREEEKGKIVERGDEMRVNWQEKWKGKSGSPRKGHEVNNLTDSSLDFLREFEWENKGIRIGAGSAEQQVCHIRDAFRRNLTSAGSFEKKGKRGGRSQDDEEGTKVWCNSSNKGPQAEHPQQESLEMSRNARIPDKGININNCHTFNVCQDPG</sequence>
<evidence type="ECO:0000256" key="1">
    <source>
        <dbReference type="SAM" id="MobiDB-lite"/>
    </source>
</evidence>
<name>A0A6N2L1S7_SALVM</name>
<dbReference type="AlphaFoldDB" id="A0A6N2L1S7"/>
<evidence type="ECO:0000313" key="2">
    <source>
        <dbReference type="EMBL" id="VFU34858.1"/>
    </source>
</evidence>
<proteinExistence type="predicted"/>
<organism evidence="2">
    <name type="scientific">Salix viminalis</name>
    <name type="common">Common osier</name>
    <name type="synonym">Basket willow</name>
    <dbReference type="NCBI Taxonomy" id="40686"/>
    <lineage>
        <taxon>Eukaryota</taxon>
        <taxon>Viridiplantae</taxon>
        <taxon>Streptophyta</taxon>
        <taxon>Embryophyta</taxon>
        <taxon>Tracheophyta</taxon>
        <taxon>Spermatophyta</taxon>
        <taxon>Magnoliopsida</taxon>
        <taxon>eudicotyledons</taxon>
        <taxon>Gunneridae</taxon>
        <taxon>Pentapetalae</taxon>
        <taxon>rosids</taxon>
        <taxon>fabids</taxon>
        <taxon>Malpighiales</taxon>
        <taxon>Salicaceae</taxon>
        <taxon>Saliceae</taxon>
        <taxon>Salix</taxon>
    </lineage>
</organism>
<feature type="region of interest" description="Disordered" evidence="1">
    <location>
        <begin position="127"/>
        <end position="154"/>
    </location>
</feature>
<dbReference type="EMBL" id="CAADRP010001079">
    <property type="protein sequence ID" value="VFU34858.1"/>
    <property type="molecule type" value="Genomic_DNA"/>
</dbReference>
<accession>A0A6N2L1S7</accession>
<reference evidence="2" key="1">
    <citation type="submission" date="2019-03" db="EMBL/GenBank/DDBJ databases">
        <authorList>
            <person name="Mank J."/>
            <person name="Almeida P."/>
        </authorList>
    </citation>
    <scope>NUCLEOTIDE SEQUENCE</scope>
    <source>
        <strain evidence="2">78183</strain>
    </source>
</reference>
<feature type="region of interest" description="Disordered" evidence="1">
    <location>
        <begin position="229"/>
        <end position="278"/>
    </location>
</feature>